<keyword evidence="6" id="KW-1185">Reference proteome</keyword>
<protein>
    <submittedName>
        <fullName evidence="5">Cystathionine gamma-synthase/beta-lyase</fullName>
    </submittedName>
</protein>
<dbReference type="Pfam" id="PF01053">
    <property type="entry name" value="Cys_Met_Meta_PP"/>
    <property type="match status" value="1"/>
</dbReference>
<dbReference type="InterPro" id="IPR015424">
    <property type="entry name" value="PyrdxlP-dep_Trfase"/>
</dbReference>
<proteinExistence type="inferred from homology"/>
<dbReference type="InterPro" id="IPR015422">
    <property type="entry name" value="PyrdxlP-dep_Trfase_small"/>
</dbReference>
<dbReference type="GO" id="GO:0030170">
    <property type="term" value="F:pyridoxal phosphate binding"/>
    <property type="evidence" value="ECO:0007669"/>
    <property type="project" value="InterPro"/>
</dbReference>
<evidence type="ECO:0000256" key="3">
    <source>
        <dbReference type="ARBA" id="ARBA00034478"/>
    </source>
</evidence>
<evidence type="ECO:0000313" key="6">
    <source>
        <dbReference type="Proteomes" id="UP001321749"/>
    </source>
</evidence>
<dbReference type="AlphaFoldDB" id="A0AAV9HZJ8"/>
<dbReference type="GO" id="GO:0003962">
    <property type="term" value="F:cystathionine gamma-synthase activity"/>
    <property type="evidence" value="ECO:0007669"/>
    <property type="project" value="TreeGrafter"/>
</dbReference>
<dbReference type="InterPro" id="IPR015421">
    <property type="entry name" value="PyrdxlP-dep_Trfase_major"/>
</dbReference>
<dbReference type="EMBL" id="MU864943">
    <property type="protein sequence ID" value="KAK4464977.1"/>
    <property type="molecule type" value="Genomic_DNA"/>
</dbReference>
<reference evidence="5" key="2">
    <citation type="submission" date="2023-06" db="EMBL/GenBank/DDBJ databases">
        <authorList>
            <consortium name="Lawrence Berkeley National Laboratory"/>
            <person name="Mondo S.J."/>
            <person name="Hensen N."/>
            <person name="Bonometti L."/>
            <person name="Westerberg I."/>
            <person name="Brannstrom I.O."/>
            <person name="Guillou S."/>
            <person name="Cros-Aarteil S."/>
            <person name="Calhoun S."/>
            <person name="Haridas S."/>
            <person name="Kuo A."/>
            <person name="Pangilinan J."/>
            <person name="Riley R."/>
            <person name="Labutti K."/>
            <person name="Andreopoulos B."/>
            <person name="Lipzen A."/>
            <person name="Chen C."/>
            <person name="Yanf M."/>
            <person name="Daum C."/>
            <person name="Ng V."/>
            <person name="Clum A."/>
            <person name="Steindorff A."/>
            <person name="Ohm R."/>
            <person name="Martin F."/>
            <person name="Silar P."/>
            <person name="Natvig D."/>
            <person name="Lalanne C."/>
            <person name="Gautier V."/>
            <person name="Ament-Velasquez S.L."/>
            <person name="Kruys A."/>
            <person name="Hutchinson M.I."/>
            <person name="Powell A.J."/>
            <person name="Barry K."/>
            <person name="Miller A.N."/>
            <person name="Grigoriev I.V."/>
            <person name="Debuchy R."/>
            <person name="Gladieux P."/>
            <person name="Thoren M.H."/>
            <person name="Johannesson H."/>
        </authorList>
    </citation>
    <scope>NUCLEOTIDE SEQUENCE</scope>
    <source>
        <strain evidence="5">PSN324</strain>
    </source>
</reference>
<organism evidence="5 6">
    <name type="scientific">Cladorrhinum samala</name>
    <dbReference type="NCBI Taxonomy" id="585594"/>
    <lineage>
        <taxon>Eukaryota</taxon>
        <taxon>Fungi</taxon>
        <taxon>Dikarya</taxon>
        <taxon>Ascomycota</taxon>
        <taxon>Pezizomycotina</taxon>
        <taxon>Sordariomycetes</taxon>
        <taxon>Sordariomycetidae</taxon>
        <taxon>Sordariales</taxon>
        <taxon>Podosporaceae</taxon>
        <taxon>Cladorrhinum</taxon>
    </lineage>
</organism>
<comment type="pathway">
    <text evidence="3">Amino-acid biosynthesis; L-methionine biosynthesis via de novo pathway.</text>
</comment>
<keyword evidence="2" id="KW-0663">Pyridoxal phosphate</keyword>
<comment type="similarity">
    <text evidence="4">Belongs to the trans-sulfuration enzymes family. MET7 subfamily.</text>
</comment>
<name>A0AAV9HZJ8_9PEZI</name>
<dbReference type="PANTHER" id="PTHR42699">
    <property type="match status" value="1"/>
</dbReference>
<dbReference type="PANTHER" id="PTHR42699:SF1">
    <property type="entry name" value="CYSTATHIONINE GAMMA-SYNTHASE-RELATED"/>
    <property type="match status" value="1"/>
</dbReference>
<dbReference type="InterPro" id="IPR000277">
    <property type="entry name" value="Cys/Met-Metab_PyrdxlP-dep_enz"/>
</dbReference>
<accession>A0AAV9HZJ8</accession>
<dbReference type="Proteomes" id="UP001321749">
    <property type="component" value="Unassembled WGS sequence"/>
</dbReference>
<evidence type="ECO:0000313" key="5">
    <source>
        <dbReference type="EMBL" id="KAK4464977.1"/>
    </source>
</evidence>
<dbReference type="SUPFAM" id="SSF53383">
    <property type="entry name" value="PLP-dependent transferases"/>
    <property type="match status" value="1"/>
</dbReference>
<dbReference type="InterPro" id="IPR051750">
    <property type="entry name" value="Trans-sulfuration_enzymes"/>
</dbReference>
<evidence type="ECO:0000256" key="2">
    <source>
        <dbReference type="ARBA" id="ARBA00022898"/>
    </source>
</evidence>
<evidence type="ECO:0000256" key="4">
    <source>
        <dbReference type="ARBA" id="ARBA00061376"/>
    </source>
</evidence>
<dbReference type="Gene3D" id="3.90.1150.10">
    <property type="entry name" value="Aspartate Aminotransferase, domain 1"/>
    <property type="match status" value="1"/>
</dbReference>
<dbReference type="Gene3D" id="3.40.640.10">
    <property type="entry name" value="Type I PLP-dependent aspartate aminotransferase-like (Major domain)"/>
    <property type="match status" value="1"/>
</dbReference>
<comment type="cofactor">
    <cofactor evidence="1">
        <name>pyridoxal 5'-phosphate</name>
        <dbReference type="ChEBI" id="CHEBI:597326"/>
    </cofactor>
</comment>
<comment type="caution">
    <text evidence="5">The sequence shown here is derived from an EMBL/GenBank/DDBJ whole genome shotgun (WGS) entry which is preliminary data.</text>
</comment>
<gene>
    <name evidence="5" type="ORF">QBC42DRAFT_344249</name>
</gene>
<dbReference type="FunFam" id="3.90.1150.10:FF:000063">
    <property type="entry name" value="Probable cystathionine gamma-synthase"/>
    <property type="match status" value="1"/>
</dbReference>
<sequence length="613" mass="68167">MDAPELLHLGEPLPPNNPHAVSVHLPTWRDNIGWAEREQRVIEAMNTGYPRFFIPRVVIELSEHLLHKLPSKFDETQTTALAFASWKYTKWFIRYLWEGSAPFNSPSQAYVVFEGGPIIESSAGWSAQDVDKHRAEGRDVLFLVPFPSDMMVTARKLVQHSGYAISSRRAIHWLENLGLRSRPEPTSTAESVLTNQLCSLRRVGEGCALCRTMEHHSKLPRTTSGHLADASTAETVLRWRIAAWSGCKCSTNPNLQGPTSTSDLPTPINSSPSSPELIGCSNNLDPDKDVFLYPSGMAAIAAAFHAVIKDKPDARVAVIGFLYLDTIKILHRVLGEERVPIISYDELDWFEAQLRSGSQYEAVFTEFPGNPLLQSPDLARLREMSFTYNFKLVVDNTIGTTASLDLLDDCDMICTSLTKMFSGGCNVMGGSVVINPRGPVDRVDFLRESLPLMNPEKGVYFGEDIQVMEKNSVDFVDRVFKASRNAEAMLGVLEAHPAVKKLSYPKGSKTQHLYDRFKKPGAGYGFLMSIEFHTEGQAVAFYDNFEVAKGPSLGTNFTLCCPYSILAHYRELDWAASHGVVPHLVRISFGLEGVEWLRARVVKALEAVDCAPK</sequence>
<evidence type="ECO:0000256" key="1">
    <source>
        <dbReference type="ARBA" id="ARBA00001933"/>
    </source>
</evidence>
<dbReference type="GO" id="GO:0019346">
    <property type="term" value="P:transsulfuration"/>
    <property type="evidence" value="ECO:0007669"/>
    <property type="project" value="InterPro"/>
</dbReference>
<reference evidence="5" key="1">
    <citation type="journal article" date="2023" name="Mol. Phylogenet. Evol.">
        <title>Genome-scale phylogeny and comparative genomics of the fungal order Sordariales.</title>
        <authorList>
            <person name="Hensen N."/>
            <person name="Bonometti L."/>
            <person name="Westerberg I."/>
            <person name="Brannstrom I.O."/>
            <person name="Guillou S."/>
            <person name="Cros-Aarteil S."/>
            <person name="Calhoun S."/>
            <person name="Haridas S."/>
            <person name="Kuo A."/>
            <person name="Mondo S."/>
            <person name="Pangilinan J."/>
            <person name="Riley R."/>
            <person name="LaButti K."/>
            <person name="Andreopoulos B."/>
            <person name="Lipzen A."/>
            <person name="Chen C."/>
            <person name="Yan M."/>
            <person name="Daum C."/>
            <person name="Ng V."/>
            <person name="Clum A."/>
            <person name="Steindorff A."/>
            <person name="Ohm R.A."/>
            <person name="Martin F."/>
            <person name="Silar P."/>
            <person name="Natvig D.O."/>
            <person name="Lalanne C."/>
            <person name="Gautier V."/>
            <person name="Ament-Velasquez S.L."/>
            <person name="Kruys A."/>
            <person name="Hutchinson M.I."/>
            <person name="Powell A.J."/>
            <person name="Barry K."/>
            <person name="Miller A.N."/>
            <person name="Grigoriev I.V."/>
            <person name="Debuchy R."/>
            <person name="Gladieux P."/>
            <person name="Hiltunen Thoren M."/>
            <person name="Johannesson H."/>
        </authorList>
    </citation>
    <scope>NUCLEOTIDE SEQUENCE</scope>
    <source>
        <strain evidence="5">PSN324</strain>
    </source>
</reference>